<feature type="transmembrane region" description="Helical" evidence="6">
    <location>
        <begin position="441"/>
        <end position="459"/>
    </location>
</feature>
<feature type="transmembrane region" description="Helical" evidence="6">
    <location>
        <begin position="526"/>
        <end position="543"/>
    </location>
</feature>
<dbReference type="PANTHER" id="PTHR43702">
    <property type="entry name" value="L-FUCOSE-PROTON SYMPORTER"/>
    <property type="match status" value="1"/>
</dbReference>
<gene>
    <name evidence="7" type="ORF">ACFS29_05025</name>
</gene>
<feature type="transmembrane region" description="Helical" evidence="6">
    <location>
        <begin position="465"/>
        <end position="490"/>
    </location>
</feature>
<evidence type="ECO:0000256" key="2">
    <source>
        <dbReference type="ARBA" id="ARBA00022475"/>
    </source>
</evidence>
<organism evidence="7 8">
    <name type="scientific">Psychroserpens luteus</name>
    <dbReference type="NCBI Taxonomy" id="1434066"/>
    <lineage>
        <taxon>Bacteria</taxon>
        <taxon>Pseudomonadati</taxon>
        <taxon>Bacteroidota</taxon>
        <taxon>Flavobacteriia</taxon>
        <taxon>Flavobacteriales</taxon>
        <taxon>Flavobacteriaceae</taxon>
        <taxon>Psychroserpens</taxon>
    </lineage>
</organism>
<proteinExistence type="predicted"/>
<evidence type="ECO:0000313" key="8">
    <source>
        <dbReference type="Proteomes" id="UP001597548"/>
    </source>
</evidence>
<dbReference type="SUPFAM" id="SSF103473">
    <property type="entry name" value="MFS general substrate transporter"/>
    <property type="match status" value="2"/>
</dbReference>
<dbReference type="InterPro" id="IPR011701">
    <property type="entry name" value="MFS"/>
</dbReference>
<evidence type="ECO:0000256" key="1">
    <source>
        <dbReference type="ARBA" id="ARBA00004429"/>
    </source>
</evidence>
<feature type="transmembrane region" description="Helical" evidence="6">
    <location>
        <begin position="357"/>
        <end position="377"/>
    </location>
</feature>
<feature type="transmembrane region" description="Helical" evidence="6">
    <location>
        <begin position="239"/>
        <end position="259"/>
    </location>
</feature>
<protein>
    <submittedName>
        <fullName evidence="7">MFS transporter</fullName>
    </submittedName>
</protein>
<keyword evidence="4 6" id="KW-1133">Transmembrane helix</keyword>
<keyword evidence="2" id="KW-1003">Cell membrane</keyword>
<dbReference type="Pfam" id="PF07690">
    <property type="entry name" value="MFS_1"/>
    <property type="match status" value="1"/>
</dbReference>
<evidence type="ECO:0000256" key="4">
    <source>
        <dbReference type="ARBA" id="ARBA00022989"/>
    </source>
</evidence>
<keyword evidence="8" id="KW-1185">Reference proteome</keyword>
<evidence type="ECO:0000313" key="7">
    <source>
        <dbReference type="EMBL" id="MFD2914991.1"/>
    </source>
</evidence>
<dbReference type="Gene3D" id="1.20.1250.20">
    <property type="entry name" value="MFS general substrate transporter like domains"/>
    <property type="match status" value="2"/>
</dbReference>
<keyword evidence="3 6" id="KW-0812">Transmembrane</keyword>
<accession>A0ABW5ZSV5</accession>
<evidence type="ECO:0000256" key="3">
    <source>
        <dbReference type="ARBA" id="ARBA00022692"/>
    </source>
</evidence>
<reference evidence="8" key="1">
    <citation type="journal article" date="2019" name="Int. J. Syst. Evol. Microbiol.">
        <title>The Global Catalogue of Microorganisms (GCM) 10K type strain sequencing project: providing services to taxonomists for standard genome sequencing and annotation.</title>
        <authorList>
            <consortium name="The Broad Institute Genomics Platform"/>
            <consortium name="The Broad Institute Genome Sequencing Center for Infectious Disease"/>
            <person name="Wu L."/>
            <person name="Ma J."/>
        </authorList>
    </citation>
    <scope>NUCLEOTIDE SEQUENCE [LARGE SCALE GENOMIC DNA]</scope>
    <source>
        <strain evidence="8">KCTC 32514</strain>
    </source>
</reference>
<keyword evidence="5 6" id="KW-0472">Membrane</keyword>
<feature type="transmembrane region" description="Helical" evidence="6">
    <location>
        <begin position="497"/>
        <end position="514"/>
    </location>
</feature>
<feature type="transmembrane region" description="Helical" evidence="6">
    <location>
        <begin position="12"/>
        <end position="38"/>
    </location>
</feature>
<dbReference type="RefSeq" id="WP_194508487.1">
    <property type="nucleotide sequence ID" value="NZ_JADILU010000005.1"/>
</dbReference>
<dbReference type="PANTHER" id="PTHR43702:SF3">
    <property type="entry name" value="PROTEIN TSGA"/>
    <property type="match status" value="1"/>
</dbReference>
<feature type="transmembrane region" description="Helical" evidence="6">
    <location>
        <begin position="193"/>
        <end position="218"/>
    </location>
</feature>
<feature type="transmembrane region" description="Helical" evidence="6">
    <location>
        <begin position="389"/>
        <end position="405"/>
    </location>
</feature>
<feature type="transmembrane region" description="Helical" evidence="6">
    <location>
        <begin position="274"/>
        <end position="292"/>
    </location>
</feature>
<sequence length="556" mass="59757">MTNQNNKSALTTLVTVFFFWGFIAASNGVFIPFCKTYFNIDQFQSQLVDFAFYGAYYFGALLLFIISGSLKKDIYNNWGYKNGIVYGLLLSALGAFAMFPATAGAEQGDTSVFYLVLIALFIVGLGFSLQQTGANPFAIALGDPKTGSHRLNLAGGVNSFGTTIGPIVVGLVIFGSATRGTEELATMIANNEITLVTVQGLYAGVGVLFLIAAALFYFSKKLPALKSDTAFEPANKARNLLIVLTVIIIGCFGYIFSTYTGNETASETLEHTRLFLLIIALAAVVGSLLFAYSRSSKKAEGWGAMKYPQLVLGMLAIFTYVGVEVTVGSNLGELLKRAVDGTGLNELGLPSLNDAQIAPYVSLYWGGLMIGRWVGAITVFNPSKGFKKVLLIIVPYVAFGVIILANSIKYSFSANEILFFGICIAVQIGGFFLAKDSPVRTLKVFSVLGMLGMLVGLFSSGNVALFAFLSGGLFCSIMWPCIFTLSIAGLGKYTSQGSAFLIMMILGGAIIPPVQGKLADVFNIQSSYWIAVACFLYLLFYAFRTKTVLDKQGVTY</sequence>
<name>A0ABW5ZSV5_9FLAO</name>
<dbReference type="Proteomes" id="UP001597548">
    <property type="component" value="Unassembled WGS sequence"/>
</dbReference>
<feature type="transmembrane region" description="Helical" evidence="6">
    <location>
        <begin position="417"/>
        <end position="434"/>
    </location>
</feature>
<comment type="subcellular location">
    <subcellularLocation>
        <location evidence="1">Cell inner membrane</location>
        <topology evidence="1">Multi-pass membrane protein</topology>
    </subcellularLocation>
</comment>
<evidence type="ECO:0000256" key="5">
    <source>
        <dbReference type="ARBA" id="ARBA00023136"/>
    </source>
</evidence>
<comment type="caution">
    <text evidence="7">The sequence shown here is derived from an EMBL/GenBank/DDBJ whole genome shotgun (WGS) entry which is preliminary data.</text>
</comment>
<dbReference type="InterPro" id="IPR036259">
    <property type="entry name" value="MFS_trans_sf"/>
</dbReference>
<dbReference type="EMBL" id="JBHUOS010000002">
    <property type="protein sequence ID" value="MFD2914991.1"/>
    <property type="molecule type" value="Genomic_DNA"/>
</dbReference>
<feature type="transmembrane region" description="Helical" evidence="6">
    <location>
        <begin position="83"/>
        <end position="105"/>
    </location>
</feature>
<feature type="transmembrane region" description="Helical" evidence="6">
    <location>
        <begin position="304"/>
        <end position="323"/>
    </location>
</feature>
<feature type="transmembrane region" description="Helical" evidence="6">
    <location>
        <begin position="151"/>
        <end position="173"/>
    </location>
</feature>
<evidence type="ECO:0000256" key="6">
    <source>
        <dbReference type="SAM" id="Phobius"/>
    </source>
</evidence>
<feature type="transmembrane region" description="Helical" evidence="6">
    <location>
        <begin position="50"/>
        <end position="71"/>
    </location>
</feature>
<feature type="transmembrane region" description="Helical" evidence="6">
    <location>
        <begin position="111"/>
        <end position="130"/>
    </location>
</feature>
<dbReference type="InterPro" id="IPR050375">
    <property type="entry name" value="MFS_TsgA-like"/>
</dbReference>